<sequence length="485" mass="50639">MKKLFISALAIAATAIIVPVSQNSTAIGAGSIPDFSTLLTDCGANGGAKPCYYPDSGNSDSGSAYLGECSNSITDFCFTATVNNEPAPSNFKIVATVSAYKTHTPSESIAGYEIFLHAFALPAGNTLNGDYWGSSDRPRDQGTYGGVAGGVVDLSGVTVGGRPLNQTDTIKVVVKYKTSGLPQYSVVVSEDGAMDFSITGQDMTLTLEGKPARVAIEAASQHITLDPQSTFDPATLAPNKCGLPNMRFVACNVDKAESNPLAFYARSKSFINSPGADVPGPIWVSTNATYFHFPNVEYDNATKKYVMRVKTGAPHFLADGTTLHTGSFSAFLPNGILTQWKIDKTEAALKAALAVSITKDDVSTDATPTFVIGDLGVRVKFPQISYSAPVLAVGQAPATAAATTTTSPAVVAVTKTLRKGASSSLTSLIRPSGKGKATWRATGGCRVSGTKLVAPTKAGKCTLTLSQAKYLKTPASRRSINITVK</sequence>
<dbReference type="EMBL" id="CAFBQU010000093">
    <property type="protein sequence ID" value="CAB5068300.1"/>
    <property type="molecule type" value="Genomic_DNA"/>
</dbReference>
<evidence type="ECO:0000313" key="1">
    <source>
        <dbReference type="EMBL" id="CAB5068300.1"/>
    </source>
</evidence>
<accession>A0A6J7UQJ4</accession>
<reference evidence="1" key="1">
    <citation type="submission" date="2020-05" db="EMBL/GenBank/DDBJ databases">
        <authorList>
            <person name="Chiriac C."/>
            <person name="Salcher M."/>
            <person name="Ghai R."/>
            <person name="Kavagutti S V."/>
        </authorList>
    </citation>
    <scope>NUCLEOTIDE SEQUENCE</scope>
</reference>
<name>A0A6J7UQJ4_9ZZZZ</name>
<protein>
    <submittedName>
        <fullName evidence="1">Unannotated protein</fullName>
    </submittedName>
</protein>
<organism evidence="1">
    <name type="scientific">freshwater metagenome</name>
    <dbReference type="NCBI Taxonomy" id="449393"/>
    <lineage>
        <taxon>unclassified sequences</taxon>
        <taxon>metagenomes</taxon>
        <taxon>ecological metagenomes</taxon>
    </lineage>
</organism>
<proteinExistence type="predicted"/>
<dbReference type="AlphaFoldDB" id="A0A6J7UQJ4"/>
<gene>
    <name evidence="1" type="ORF">UFOPK4347_01750</name>
</gene>